<organism evidence="2 3">
    <name type="scientific">Parathielavia appendiculata</name>
    <dbReference type="NCBI Taxonomy" id="2587402"/>
    <lineage>
        <taxon>Eukaryota</taxon>
        <taxon>Fungi</taxon>
        <taxon>Dikarya</taxon>
        <taxon>Ascomycota</taxon>
        <taxon>Pezizomycotina</taxon>
        <taxon>Sordariomycetes</taxon>
        <taxon>Sordariomycetidae</taxon>
        <taxon>Sordariales</taxon>
        <taxon>Chaetomiaceae</taxon>
        <taxon>Parathielavia</taxon>
    </lineage>
</organism>
<accession>A0AAN6TY62</accession>
<dbReference type="GeneID" id="87829924"/>
<feature type="transmembrane region" description="Helical" evidence="1">
    <location>
        <begin position="22"/>
        <end position="44"/>
    </location>
</feature>
<reference evidence="2" key="1">
    <citation type="journal article" date="2023" name="Mol. Phylogenet. Evol.">
        <title>Genome-scale phylogeny and comparative genomics of the fungal order Sordariales.</title>
        <authorList>
            <person name="Hensen N."/>
            <person name="Bonometti L."/>
            <person name="Westerberg I."/>
            <person name="Brannstrom I.O."/>
            <person name="Guillou S."/>
            <person name="Cros-Aarteil S."/>
            <person name="Calhoun S."/>
            <person name="Haridas S."/>
            <person name="Kuo A."/>
            <person name="Mondo S."/>
            <person name="Pangilinan J."/>
            <person name="Riley R."/>
            <person name="LaButti K."/>
            <person name="Andreopoulos B."/>
            <person name="Lipzen A."/>
            <person name="Chen C."/>
            <person name="Yan M."/>
            <person name="Daum C."/>
            <person name="Ng V."/>
            <person name="Clum A."/>
            <person name="Steindorff A."/>
            <person name="Ohm R.A."/>
            <person name="Martin F."/>
            <person name="Silar P."/>
            <person name="Natvig D.O."/>
            <person name="Lalanne C."/>
            <person name="Gautier V."/>
            <person name="Ament-Velasquez S.L."/>
            <person name="Kruys A."/>
            <person name="Hutchinson M.I."/>
            <person name="Powell A.J."/>
            <person name="Barry K."/>
            <person name="Miller A.N."/>
            <person name="Grigoriev I.V."/>
            <person name="Debuchy R."/>
            <person name="Gladieux P."/>
            <person name="Hiltunen Thoren M."/>
            <person name="Johannesson H."/>
        </authorList>
    </citation>
    <scope>NUCLEOTIDE SEQUENCE</scope>
    <source>
        <strain evidence="2">CBS 731.68</strain>
    </source>
</reference>
<keyword evidence="1" id="KW-0812">Transmembrane</keyword>
<evidence type="ECO:0000313" key="3">
    <source>
        <dbReference type="Proteomes" id="UP001302602"/>
    </source>
</evidence>
<keyword evidence="1" id="KW-0472">Membrane</keyword>
<comment type="caution">
    <text evidence="2">The sequence shown here is derived from an EMBL/GenBank/DDBJ whole genome shotgun (WGS) entry which is preliminary data.</text>
</comment>
<gene>
    <name evidence="2" type="ORF">N657DRAFT_646621</name>
</gene>
<sequence length="81" mass="9178">MANSGVLCYYHKRYFIRYMQEIAWFFYALAYISHNLIGPGGGAITDPGGALIVCFTIATLVPALLLRLWRMMGLLLHGLRR</sequence>
<keyword evidence="1" id="KW-1133">Transmembrane helix</keyword>
<evidence type="ECO:0000313" key="2">
    <source>
        <dbReference type="EMBL" id="KAK4122868.1"/>
    </source>
</evidence>
<dbReference type="Proteomes" id="UP001302602">
    <property type="component" value="Unassembled WGS sequence"/>
</dbReference>
<reference evidence="2" key="2">
    <citation type="submission" date="2023-05" db="EMBL/GenBank/DDBJ databases">
        <authorList>
            <consortium name="Lawrence Berkeley National Laboratory"/>
            <person name="Steindorff A."/>
            <person name="Hensen N."/>
            <person name="Bonometti L."/>
            <person name="Westerberg I."/>
            <person name="Brannstrom I.O."/>
            <person name="Guillou S."/>
            <person name="Cros-Aarteil S."/>
            <person name="Calhoun S."/>
            <person name="Haridas S."/>
            <person name="Kuo A."/>
            <person name="Mondo S."/>
            <person name="Pangilinan J."/>
            <person name="Riley R."/>
            <person name="Labutti K."/>
            <person name="Andreopoulos B."/>
            <person name="Lipzen A."/>
            <person name="Chen C."/>
            <person name="Yanf M."/>
            <person name="Daum C."/>
            <person name="Ng V."/>
            <person name="Clum A."/>
            <person name="Ohm R."/>
            <person name="Martin F."/>
            <person name="Silar P."/>
            <person name="Natvig D."/>
            <person name="Lalanne C."/>
            <person name="Gautier V."/>
            <person name="Ament-Velasquez S.L."/>
            <person name="Kruys A."/>
            <person name="Hutchinson M.I."/>
            <person name="Powell A.J."/>
            <person name="Barry K."/>
            <person name="Miller A.N."/>
            <person name="Grigoriev I.V."/>
            <person name="Debuchy R."/>
            <person name="Gladieux P."/>
            <person name="Thoren M.H."/>
            <person name="Johannesson H."/>
        </authorList>
    </citation>
    <scope>NUCLEOTIDE SEQUENCE</scope>
    <source>
        <strain evidence="2">CBS 731.68</strain>
    </source>
</reference>
<proteinExistence type="predicted"/>
<dbReference type="RefSeq" id="XP_062646639.1">
    <property type="nucleotide sequence ID" value="XM_062793155.1"/>
</dbReference>
<name>A0AAN6TY62_9PEZI</name>
<keyword evidence="3" id="KW-1185">Reference proteome</keyword>
<feature type="transmembrane region" description="Helical" evidence="1">
    <location>
        <begin position="50"/>
        <end position="69"/>
    </location>
</feature>
<dbReference type="EMBL" id="MU853230">
    <property type="protein sequence ID" value="KAK4122868.1"/>
    <property type="molecule type" value="Genomic_DNA"/>
</dbReference>
<dbReference type="AlphaFoldDB" id="A0AAN6TY62"/>
<protein>
    <submittedName>
        <fullName evidence="2">Uncharacterized protein</fullName>
    </submittedName>
</protein>
<evidence type="ECO:0000256" key="1">
    <source>
        <dbReference type="SAM" id="Phobius"/>
    </source>
</evidence>